<dbReference type="PANTHER" id="PTHR11102">
    <property type="entry name" value="SEL-1-LIKE PROTEIN"/>
    <property type="match status" value="1"/>
</dbReference>
<name>A0A2V4DVU5_9GAMM</name>
<protein>
    <recommendedName>
        <fullName evidence="4">Sel1 repeat family protein</fullName>
    </recommendedName>
</protein>
<dbReference type="PANTHER" id="PTHR11102:SF160">
    <property type="entry name" value="ERAD-ASSOCIATED E3 UBIQUITIN-PROTEIN LIGASE COMPONENT HRD3"/>
    <property type="match status" value="1"/>
</dbReference>
<evidence type="ECO:0000313" key="2">
    <source>
        <dbReference type="EMBL" id="PXZ04925.1"/>
    </source>
</evidence>
<feature type="signal peptide" evidence="1">
    <location>
        <begin position="1"/>
        <end position="22"/>
    </location>
</feature>
<dbReference type="Gene3D" id="1.25.40.10">
    <property type="entry name" value="Tetratricopeptide repeat domain"/>
    <property type="match status" value="3"/>
</dbReference>
<keyword evidence="3" id="KW-1185">Reference proteome</keyword>
<evidence type="ECO:0000256" key="1">
    <source>
        <dbReference type="SAM" id="SignalP"/>
    </source>
</evidence>
<comment type="caution">
    <text evidence="2">The sequence shown here is derived from an EMBL/GenBank/DDBJ whole genome shotgun (WGS) entry which is preliminary data.</text>
</comment>
<dbReference type="Proteomes" id="UP000247932">
    <property type="component" value="Unassembled WGS sequence"/>
</dbReference>
<gene>
    <name evidence="2" type="ORF">DKK70_14205</name>
</gene>
<evidence type="ECO:0008006" key="4">
    <source>
        <dbReference type="Google" id="ProtNLM"/>
    </source>
</evidence>
<reference evidence="2 3" key="1">
    <citation type="submission" date="2018-05" db="EMBL/GenBank/DDBJ databases">
        <title>Reference genomes for bee gut microbiota database.</title>
        <authorList>
            <person name="Ellegaard K.M."/>
        </authorList>
    </citation>
    <scope>NUCLEOTIDE SEQUENCE [LARGE SCALE GENOMIC DNA]</scope>
    <source>
        <strain evidence="2 3">ESL0182</strain>
    </source>
</reference>
<dbReference type="InterPro" id="IPR006597">
    <property type="entry name" value="Sel1-like"/>
</dbReference>
<accession>A0A2V4DVU5</accession>
<dbReference type="InterPro" id="IPR050767">
    <property type="entry name" value="Sel1_AlgK"/>
</dbReference>
<proteinExistence type="predicted"/>
<dbReference type="SMART" id="SM00671">
    <property type="entry name" value="SEL1"/>
    <property type="match status" value="7"/>
</dbReference>
<dbReference type="OrthoDB" id="6120455at2"/>
<organism evidence="2 3">
    <name type="scientific">Gilliamella apicola</name>
    <dbReference type="NCBI Taxonomy" id="1196095"/>
    <lineage>
        <taxon>Bacteria</taxon>
        <taxon>Pseudomonadati</taxon>
        <taxon>Pseudomonadota</taxon>
        <taxon>Gammaproteobacteria</taxon>
        <taxon>Orbales</taxon>
        <taxon>Orbaceae</taxon>
        <taxon>Gilliamella</taxon>
    </lineage>
</organism>
<dbReference type="AlphaFoldDB" id="A0A2V4DVU5"/>
<sequence length="852" mass="99363">MNKIIILSGLILFSIPSHNAFAETISQTVWSLAMNNNDGDAQYKIAQAYNPSISNYDWDCRPHQFYLEVQNKKLRGCQNKSDDKYIEFLTKAAKNSHPNAQTNLGIAYIEGKSVTKNIQKGLYWLEKAAKAGSYVGKAQYFLGNLYEEGLEVKQDYTKAIKYYELASSSRDLGHNGSAQYELYWLYKYKLNDPVKSLYWLEQSLKKMDDKRALKLTYELIDYFLDGGQADGTKLEQPNYLWAAKYLMFFVNCSGIEKSIRQKIAFQLAWFYLNGLGVEKDPEKAAIYYHLGLELGKTFESIDDKFMGKEFLLNVIKPIYKNKDLYIREFDEFVHTDLYNKKMKTLTLENQAYATNASKYVALVFGENSEDEERFYTKLIDQIRSKYPIDSDQAWIISPILALAKERKMAYGYYQDAQRINGKTIDQLIELYQSALKLEPKNPKILYGLGTVYDFLNQKPKTAIPYYQQAANSGYMPAQYRLGVIYYKGRGVKQNYREAWRYLNLAAEQNYAAAQNFLITIDKSHPDFDWLTTQYIEHEQNYRSPTVLVDGEDWLKVEKENNPTAKINYRLLKHNTRRFQSMSCDIVVNAALAGDISLQQYFVVEALNTKALVCKLPQDQFFTWIDNSNLEDDRKQFLKAHYYIATDQYDVELKSLIDKQNQYAIIESIDRARANWHYDNRDEELLLSLKELLKTGNQYAARLLFNYYSSQSEYVDNAYQRQKITLLVNDLDDVTKFGNYRSFNVFALFNSSPLTQLKYYEPVSSKELSSSEVYKIWFELANMHEEGIEVPKNNSLAYVWYSLLSEHQQPRAAEKAEELKQQLTAEQLTQANNRLEQYSKLYRFIPVTHLDIH</sequence>
<dbReference type="InterPro" id="IPR011990">
    <property type="entry name" value="TPR-like_helical_dom_sf"/>
</dbReference>
<dbReference type="SUPFAM" id="SSF81901">
    <property type="entry name" value="HCP-like"/>
    <property type="match status" value="3"/>
</dbReference>
<dbReference type="EMBL" id="QGLR01000015">
    <property type="protein sequence ID" value="PXZ04925.1"/>
    <property type="molecule type" value="Genomic_DNA"/>
</dbReference>
<dbReference type="Pfam" id="PF08238">
    <property type="entry name" value="Sel1"/>
    <property type="match status" value="6"/>
</dbReference>
<dbReference type="RefSeq" id="WP_110434589.1">
    <property type="nucleotide sequence ID" value="NZ_QGLR01000015.1"/>
</dbReference>
<evidence type="ECO:0000313" key="3">
    <source>
        <dbReference type="Proteomes" id="UP000247932"/>
    </source>
</evidence>
<keyword evidence="1" id="KW-0732">Signal</keyword>
<feature type="chain" id="PRO_5016006243" description="Sel1 repeat family protein" evidence="1">
    <location>
        <begin position="23"/>
        <end position="852"/>
    </location>
</feature>